<comment type="cofactor">
    <cofactor evidence="1 19">
        <name>Mg(2+)</name>
        <dbReference type="ChEBI" id="CHEBI:18420"/>
    </cofactor>
</comment>
<comment type="caution">
    <text evidence="20">The sequence shown here is derived from an EMBL/GenBank/DDBJ whole genome shotgun (WGS) entry which is preliminary data.</text>
</comment>
<dbReference type="EMBL" id="LZEX01000023">
    <property type="protein sequence ID" value="OBU05815.1"/>
    <property type="molecule type" value="Genomic_DNA"/>
</dbReference>
<evidence type="ECO:0000256" key="19">
    <source>
        <dbReference type="HAMAP-Rule" id="MF_00719"/>
    </source>
</evidence>
<comment type="catalytic activity">
    <reaction evidence="18 19">
        <text>alpha-ribazole 5'-phosphate + adenosylcob(III)inamide-GDP = adenosylcob(III)alamin 5'-phosphate + GMP + H(+)</text>
        <dbReference type="Rhea" id="RHEA:23560"/>
        <dbReference type="ChEBI" id="CHEBI:15378"/>
        <dbReference type="ChEBI" id="CHEBI:57918"/>
        <dbReference type="ChEBI" id="CHEBI:58115"/>
        <dbReference type="ChEBI" id="CHEBI:60487"/>
        <dbReference type="ChEBI" id="CHEBI:60493"/>
        <dbReference type="EC" id="2.7.8.26"/>
    </reaction>
</comment>
<evidence type="ECO:0000256" key="11">
    <source>
        <dbReference type="ARBA" id="ARBA00022842"/>
    </source>
</evidence>
<evidence type="ECO:0000256" key="2">
    <source>
        <dbReference type="ARBA" id="ARBA00004651"/>
    </source>
</evidence>
<organism evidence="20 21">
    <name type="scientific">Morganella psychrotolerans</name>
    <dbReference type="NCBI Taxonomy" id="368603"/>
    <lineage>
        <taxon>Bacteria</taxon>
        <taxon>Pseudomonadati</taxon>
        <taxon>Pseudomonadota</taxon>
        <taxon>Gammaproteobacteria</taxon>
        <taxon>Enterobacterales</taxon>
        <taxon>Morganellaceae</taxon>
        <taxon>Morganella</taxon>
    </lineage>
</organism>
<comment type="function">
    <text evidence="14 19">Joins adenosylcobinamide-GDP and alpha-ribazole to generate adenosylcobalamin (Ado-cobalamin). Also synthesizes adenosylcobalamin 5'-phosphate from adenosylcobinamide-GDP and alpha-ribazole 5'-phosphate.</text>
</comment>
<dbReference type="NCBIfam" id="TIGR00317">
    <property type="entry name" value="cobS"/>
    <property type="match status" value="1"/>
</dbReference>
<keyword evidence="7 19" id="KW-1003">Cell membrane</keyword>
<dbReference type="InterPro" id="IPR003805">
    <property type="entry name" value="CobS"/>
</dbReference>
<evidence type="ECO:0000256" key="6">
    <source>
        <dbReference type="ARBA" id="ARBA00015850"/>
    </source>
</evidence>
<dbReference type="GO" id="GO:0005886">
    <property type="term" value="C:plasma membrane"/>
    <property type="evidence" value="ECO:0007669"/>
    <property type="project" value="UniProtKB-SubCell"/>
</dbReference>
<protein>
    <recommendedName>
        <fullName evidence="6 19">Adenosylcobinamide-GDP ribazoletransferase</fullName>
        <ecNumber evidence="5 19">2.7.8.26</ecNumber>
    </recommendedName>
    <alternativeName>
        <fullName evidence="16 19">Cobalamin synthase</fullName>
    </alternativeName>
    <alternativeName>
        <fullName evidence="15 19">Cobalamin-5'-phosphate synthase</fullName>
    </alternativeName>
</protein>
<dbReference type="GO" id="GO:0051073">
    <property type="term" value="F:adenosylcobinamide-GDP ribazoletransferase activity"/>
    <property type="evidence" value="ECO:0007669"/>
    <property type="project" value="UniProtKB-UniRule"/>
</dbReference>
<keyword evidence="10 19" id="KW-0812">Transmembrane</keyword>
<evidence type="ECO:0000256" key="12">
    <source>
        <dbReference type="ARBA" id="ARBA00022989"/>
    </source>
</evidence>
<keyword evidence="12 19" id="KW-1133">Transmembrane helix</keyword>
<evidence type="ECO:0000256" key="9">
    <source>
        <dbReference type="ARBA" id="ARBA00022679"/>
    </source>
</evidence>
<evidence type="ECO:0000256" key="10">
    <source>
        <dbReference type="ARBA" id="ARBA00022692"/>
    </source>
</evidence>
<evidence type="ECO:0000313" key="20">
    <source>
        <dbReference type="EMBL" id="OBU05815.1"/>
    </source>
</evidence>
<comment type="pathway">
    <text evidence="3 19">Cofactor biosynthesis; adenosylcobalamin biosynthesis; adenosylcobalamin from cob(II)yrinate a,c-diamide: step 7/7.</text>
</comment>
<keyword evidence="9 19" id="KW-0808">Transferase</keyword>
<comment type="similarity">
    <text evidence="4 19">Belongs to the CobS family.</text>
</comment>
<gene>
    <name evidence="19 20" type="primary">cobS</name>
    <name evidence="20" type="ORF">AYY17_05585</name>
</gene>
<feature type="transmembrane region" description="Helical" evidence="19">
    <location>
        <begin position="37"/>
        <end position="56"/>
    </location>
</feature>
<evidence type="ECO:0000256" key="7">
    <source>
        <dbReference type="ARBA" id="ARBA00022475"/>
    </source>
</evidence>
<dbReference type="AlphaFoldDB" id="A0A1B8H9Q6"/>
<dbReference type="UniPathway" id="UPA00148">
    <property type="reaction ID" value="UER00238"/>
</dbReference>
<comment type="catalytic activity">
    <reaction evidence="17 19">
        <text>alpha-ribazole + adenosylcob(III)inamide-GDP = adenosylcob(III)alamin + GMP + H(+)</text>
        <dbReference type="Rhea" id="RHEA:16049"/>
        <dbReference type="ChEBI" id="CHEBI:10329"/>
        <dbReference type="ChEBI" id="CHEBI:15378"/>
        <dbReference type="ChEBI" id="CHEBI:18408"/>
        <dbReference type="ChEBI" id="CHEBI:58115"/>
        <dbReference type="ChEBI" id="CHEBI:60487"/>
        <dbReference type="EC" id="2.7.8.26"/>
    </reaction>
</comment>
<comment type="subcellular location">
    <subcellularLocation>
        <location evidence="2 19">Cell membrane</location>
        <topology evidence="2 19">Multi-pass membrane protein</topology>
    </subcellularLocation>
</comment>
<evidence type="ECO:0000256" key="13">
    <source>
        <dbReference type="ARBA" id="ARBA00023136"/>
    </source>
</evidence>
<dbReference type="Pfam" id="PF02654">
    <property type="entry name" value="CobS"/>
    <property type="match status" value="1"/>
</dbReference>
<dbReference type="PANTHER" id="PTHR34148:SF1">
    <property type="entry name" value="ADENOSYLCOBINAMIDE-GDP RIBAZOLETRANSFERASE"/>
    <property type="match status" value="1"/>
</dbReference>
<evidence type="ECO:0000256" key="15">
    <source>
        <dbReference type="ARBA" id="ARBA00032605"/>
    </source>
</evidence>
<evidence type="ECO:0000256" key="1">
    <source>
        <dbReference type="ARBA" id="ARBA00001946"/>
    </source>
</evidence>
<keyword evidence="11 19" id="KW-0460">Magnesium</keyword>
<dbReference type="PANTHER" id="PTHR34148">
    <property type="entry name" value="ADENOSYLCOBINAMIDE-GDP RIBAZOLETRANSFERASE"/>
    <property type="match status" value="1"/>
</dbReference>
<evidence type="ECO:0000256" key="16">
    <source>
        <dbReference type="ARBA" id="ARBA00032853"/>
    </source>
</evidence>
<dbReference type="GO" id="GO:0009236">
    <property type="term" value="P:cobalamin biosynthetic process"/>
    <property type="evidence" value="ECO:0007669"/>
    <property type="project" value="UniProtKB-UniRule"/>
</dbReference>
<accession>A0A1B8H9Q6</accession>
<evidence type="ECO:0000256" key="5">
    <source>
        <dbReference type="ARBA" id="ARBA00013200"/>
    </source>
</evidence>
<evidence type="ECO:0000256" key="4">
    <source>
        <dbReference type="ARBA" id="ARBA00010561"/>
    </source>
</evidence>
<evidence type="ECO:0000313" key="21">
    <source>
        <dbReference type="Proteomes" id="UP000092247"/>
    </source>
</evidence>
<reference evidence="20 21" key="1">
    <citation type="submission" date="2016-06" db="EMBL/GenBank/DDBJ databases">
        <authorList>
            <person name="Kjaerup R.B."/>
            <person name="Dalgaard T.S."/>
            <person name="Juul-Madsen H.R."/>
        </authorList>
    </citation>
    <scope>NUCLEOTIDE SEQUENCE [LARGE SCALE GENOMIC DNA]</scope>
    <source>
        <strain evidence="20 21">GCSL-Mp3</strain>
    </source>
</reference>
<dbReference type="STRING" id="368603.AYY16_12790"/>
<evidence type="ECO:0000256" key="8">
    <source>
        <dbReference type="ARBA" id="ARBA00022573"/>
    </source>
</evidence>
<evidence type="ECO:0000256" key="3">
    <source>
        <dbReference type="ARBA" id="ARBA00004663"/>
    </source>
</evidence>
<evidence type="ECO:0000256" key="18">
    <source>
        <dbReference type="ARBA" id="ARBA00049504"/>
    </source>
</evidence>
<name>A0A1B8H9Q6_9GAMM</name>
<keyword evidence="13 19" id="KW-0472">Membrane</keyword>
<dbReference type="Proteomes" id="UP000092247">
    <property type="component" value="Unassembled WGS sequence"/>
</dbReference>
<keyword evidence="8 19" id="KW-0169">Cobalamin biosynthesis</keyword>
<sequence length="255" mass="27906">MNLKYLWATLQFITRIPVPARWSEGTEFQEYRRGVPFFPVAGLIVGIIAALLTAWIDYSTQSPLIAALGYVFALMLLTGGFHLDGLADTCDGIFSARKRERMLEIMRDSRIGTHGCLALVFALMAKSAAAYEVLMLHPLSLMTAAGLLICAPVAGRTCMSLLMYNQRYAREGEGMGNIYIGRISLRRFITTLATGAVIVTLLGGMKAFGALIITAFIIYGLGRYFCHHLGGQTGDTLGAAEECGEILFLLALFWM</sequence>
<feature type="transmembrane region" description="Helical" evidence="19">
    <location>
        <begin position="68"/>
        <end position="90"/>
    </location>
</feature>
<evidence type="ECO:0000256" key="17">
    <source>
        <dbReference type="ARBA" id="ARBA00048623"/>
    </source>
</evidence>
<dbReference type="EC" id="2.7.8.26" evidence="5 19"/>
<dbReference type="HAMAP" id="MF_00719">
    <property type="entry name" value="CobS"/>
    <property type="match status" value="1"/>
</dbReference>
<proteinExistence type="inferred from homology"/>
<evidence type="ECO:0000256" key="14">
    <source>
        <dbReference type="ARBA" id="ARBA00025228"/>
    </source>
</evidence>
<feature type="transmembrane region" description="Helical" evidence="19">
    <location>
        <begin position="111"/>
        <end position="129"/>
    </location>
</feature>
<dbReference type="RefSeq" id="WP_067424025.1">
    <property type="nucleotide sequence ID" value="NZ_LZEX01000023.1"/>
</dbReference>
<feature type="transmembrane region" description="Helical" evidence="19">
    <location>
        <begin position="141"/>
        <end position="164"/>
    </location>
</feature>
<dbReference type="GO" id="GO:0008818">
    <property type="term" value="F:cobalamin 5'-phosphate synthase activity"/>
    <property type="evidence" value="ECO:0007669"/>
    <property type="project" value="UniProtKB-UniRule"/>
</dbReference>